<reference evidence="3" key="2">
    <citation type="submission" date="2021-01" db="EMBL/GenBank/DDBJ databases">
        <authorList>
            <person name="Hahn C.R."/>
            <person name="Youssef N.H."/>
            <person name="Elshahed M."/>
        </authorList>
    </citation>
    <scope>NUCLEOTIDE SEQUENCE</scope>
    <source>
        <strain evidence="3">Zod_Metabat.24</strain>
    </source>
</reference>
<dbReference type="PANTHER" id="PTHR11365">
    <property type="entry name" value="5-OXOPROLINASE RELATED"/>
    <property type="match status" value="1"/>
</dbReference>
<feature type="domain" description="Hydantoinase/oxoprolinase N-terminal" evidence="2">
    <location>
        <begin position="10"/>
        <end position="171"/>
    </location>
</feature>
<evidence type="ECO:0000313" key="4">
    <source>
        <dbReference type="Proteomes" id="UP000809273"/>
    </source>
</evidence>
<dbReference type="InterPro" id="IPR043129">
    <property type="entry name" value="ATPase_NBD"/>
</dbReference>
<dbReference type="EMBL" id="JAFGIX010000083">
    <property type="protein sequence ID" value="MBN1574580.1"/>
    <property type="molecule type" value="Genomic_DNA"/>
</dbReference>
<evidence type="ECO:0000259" key="2">
    <source>
        <dbReference type="Pfam" id="PF05378"/>
    </source>
</evidence>
<dbReference type="GO" id="GO:0006749">
    <property type="term" value="P:glutathione metabolic process"/>
    <property type="evidence" value="ECO:0007669"/>
    <property type="project" value="TreeGrafter"/>
</dbReference>
<sequence length="681" mass="71844">MGLKGSPLFLGIDTGGTFTDSVLIDAAGGSKTKVVARSKAPTTHRDLISGIRKSLSGLGDCDFGRVKMVGLSTTLATNAIVEGTGRPVALIVVGYDKGIKLSVGGIGTIITKRLKGGHDVKGKVAEPLDEKEAMRFVRSVHKDVEAFACASYFSVRNPEHENRVKKIISSITEKPVVLGHMLSMDLNADIRATTAALNAGLIPLISELMDSVKGAVLEMGIFAPLMAVKGDGSLMSESTARKRPIETILSGPAASVVGAGALVPRERLKDSVIIDIGGTTSDIAVMGDGRPRLSDSGARVGKFRTFVSAVDVRTVGLGGDSFIYYGDLSEAVTLGPGRILPIGRLAEQYPVVFGMLDSMTEADIQAARKIRYMPTDFFAAGVMPKGRDLDRDVVEMYEELKQSPISPLSGSEFGVGRKRFRVERVLERMIRMGAAVRAGLTPTDVFNADGRSEIGIVEASRLALSVAAGAAGISADGLAERVMDAIRERIVLEILFAAVDGDKRGEGGIINFNEFGVLSGAVRRWLSGAENGDPVSVDINLGREIIAVGAPAGIFIGPSAGRLGVKYSVPEEAGVANAVGAVSGVVMSTMKASIRSDDLEGYIVFMPEERRAFKKLSDAREHAFGALKSAVTDEVVESGGVDVEVKEEWRDINIESGGANILVESVLTVSAVGRPNIGRLD</sequence>
<dbReference type="Pfam" id="PF05378">
    <property type="entry name" value="Hydant_A_N"/>
    <property type="match status" value="1"/>
</dbReference>
<accession>A0A9D8PS66</accession>
<dbReference type="PANTHER" id="PTHR11365:SF2">
    <property type="entry name" value="5-OXOPROLINASE"/>
    <property type="match status" value="1"/>
</dbReference>
<reference evidence="3" key="1">
    <citation type="journal article" date="2021" name="Environ. Microbiol.">
        <title>Genomic characterization of three novel Desulfobacterota classes expand the metabolic and phylogenetic diversity of the phylum.</title>
        <authorList>
            <person name="Murphy C.L."/>
            <person name="Biggerstaff J."/>
            <person name="Eichhorn A."/>
            <person name="Ewing E."/>
            <person name="Shahan R."/>
            <person name="Soriano D."/>
            <person name="Stewart S."/>
            <person name="VanMol K."/>
            <person name="Walker R."/>
            <person name="Walters P."/>
            <person name="Elshahed M.S."/>
            <person name="Youssef N.H."/>
        </authorList>
    </citation>
    <scope>NUCLEOTIDE SEQUENCE</scope>
    <source>
        <strain evidence="3">Zod_Metabat.24</strain>
    </source>
</reference>
<proteinExistence type="predicted"/>
<dbReference type="SUPFAM" id="SSF53067">
    <property type="entry name" value="Actin-like ATPase domain"/>
    <property type="match status" value="1"/>
</dbReference>
<name>A0A9D8PS66_9DELT</name>
<organism evidence="3 4">
    <name type="scientific">Candidatus Zymogenus saltonus</name>
    <dbReference type="NCBI Taxonomy" id="2844893"/>
    <lineage>
        <taxon>Bacteria</taxon>
        <taxon>Deltaproteobacteria</taxon>
        <taxon>Candidatus Zymogenia</taxon>
        <taxon>Candidatus Zymogeniales</taxon>
        <taxon>Candidatus Zymogenaceae</taxon>
        <taxon>Candidatus Zymogenus</taxon>
    </lineage>
</organism>
<dbReference type="GO" id="GO:0017168">
    <property type="term" value="F:5-oxoprolinase (ATP-hydrolyzing) activity"/>
    <property type="evidence" value="ECO:0007669"/>
    <property type="project" value="TreeGrafter"/>
</dbReference>
<dbReference type="AlphaFoldDB" id="A0A9D8PS66"/>
<dbReference type="Pfam" id="PF01968">
    <property type="entry name" value="Hydantoinase_A"/>
    <property type="match status" value="1"/>
</dbReference>
<evidence type="ECO:0000259" key="1">
    <source>
        <dbReference type="Pfam" id="PF01968"/>
    </source>
</evidence>
<dbReference type="InterPro" id="IPR045079">
    <property type="entry name" value="Oxoprolinase-like"/>
</dbReference>
<dbReference type="InterPro" id="IPR002821">
    <property type="entry name" value="Hydantoinase_A"/>
</dbReference>
<protein>
    <submittedName>
        <fullName evidence="3">Hydantoinase/oxoprolinase family protein</fullName>
    </submittedName>
</protein>
<comment type="caution">
    <text evidence="3">The sequence shown here is derived from an EMBL/GenBank/DDBJ whole genome shotgun (WGS) entry which is preliminary data.</text>
</comment>
<gene>
    <name evidence="3" type="ORF">JW984_15390</name>
</gene>
<evidence type="ECO:0000313" key="3">
    <source>
        <dbReference type="EMBL" id="MBN1574580.1"/>
    </source>
</evidence>
<dbReference type="GO" id="GO:0005829">
    <property type="term" value="C:cytosol"/>
    <property type="evidence" value="ECO:0007669"/>
    <property type="project" value="TreeGrafter"/>
</dbReference>
<feature type="domain" description="Hydantoinase A/oxoprolinase" evidence="1">
    <location>
        <begin position="191"/>
        <end position="337"/>
    </location>
</feature>
<dbReference type="InterPro" id="IPR008040">
    <property type="entry name" value="Hydant_A_N"/>
</dbReference>
<dbReference type="Proteomes" id="UP000809273">
    <property type="component" value="Unassembled WGS sequence"/>
</dbReference>